<evidence type="ECO:0008006" key="3">
    <source>
        <dbReference type="Google" id="ProtNLM"/>
    </source>
</evidence>
<keyword evidence="2" id="KW-1185">Reference proteome</keyword>
<dbReference type="OrthoDB" id="2969913at2759"/>
<evidence type="ECO:0000313" key="1">
    <source>
        <dbReference type="EMBL" id="KAE9405755.1"/>
    </source>
</evidence>
<accession>A0A6A4IAL4</accession>
<protein>
    <recommendedName>
        <fullName evidence="3">F-box domain-containing protein</fullName>
    </recommendedName>
</protein>
<gene>
    <name evidence="1" type="ORF">BT96DRAFT_316745</name>
</gene>
<dbReference type="AlphaFoldDB" id="A0A6A4IAL4"/>
<dbReference type="Proteomes" id="UP000799118">
    <property type="component" value="Unassembled WGS sequence"/>
</dbReference>
<name>A0A6A4IAL4_9AGAR</name>
<organism evidence="1 2">
    <name type="scientific">Gymnopus androsaceus JB14</name>
    <dbReference type="NCBI Taxonomy" id="1447944"/>
    <lineage>
        <taxon>Eukaryota</taxon>
        <taxon>Fungi</taxon>
        <taxon>Dikarya</taxon>
        <taxon>Basidiomycota</taxon>
        <taxon>Agaricomycotina</taxon>
        <taxon>Agaricomycetes</taxon>
        <taxon>Agaricomycetidae</taxon>
        <taxon>Agaricales</taxon>
        <taxon>Marasmiineae</taxon>
        <taxon>Omphalotaceae</taxon>
        <taxon>Gymnopus</taxon>
    </lineage>
</organism>
<evidence type="ECO:0000313" key="2">
    <source>
        <dbReference type="Proteomes" id="UP000799118"/>
    </source>
</evidence>
<sequence length="176" mass="19629">MIFPNEIWLHISAETRLKQRDLANLCLTSSRILPIARLVLYRSVRLITNAASTPQTLALLARDADLARVVIDLTLGATPVEEDVPLSPTHIDAFRNLTSLKCLTLWRVFSDETDKVVDSFMEVIGGLGLEELNIQNPIKLLSSTLNPLENVKNLKKVEWTTDGLNEGSKKYSCNIS</sequence>
<proteinExistence type="predicted"/>
<reference evidence="1" key="1">
    <citation type="journal article" date="2019" name="Environ. Microbiol.">
        <title>Fungal ecological strategies reflected in gene transcription - a case study of two litter decomposers.</title>
        <authorList>
            <person name="Barbi F."/>
            <person name="Kohler A."/>
            <person name="Barry K."/>
            <person name="Baskaran P."/>
            <person name="Daum C."/>
            <person name="Fauchery L."/>
            <person name="Ihrmark K."/>
            <person name="Kuo A."/>
            <person name="LaButti K."/>
            <person name="Lipzen A."/>
            <person name="Morin E."/>
            <person name="Grigoriev I.V."/>
            <person name="Henrissat B."/>
            <person name="Lindahl B."/>
            <person name="Martin F."/>
        </authorList>
    </citation>
    <scope>NUCLEOTIDE SEQUENCE</scope>
    <source>
        <strain evidence="1">JB14</strain>
    </source>
</reference>
<dbReference type="EMBL" id="ML769407">
    <property type="protein sequence ID" value="KAE9405755.1"/>
    <property type="molecule type" value="Genomic_DNA"/>
</dbReference>